<gene>
    <name evidence="4" type="ORF">BXY58_0732</name>
</gene>
<protein>
    <recommendedName>
        <fullName evidence="6">Gliding motility-associated-like protein</fullName>
    </recommendedName>
</protein>
<feature type="domain" description="Ig-like" evidence="2">
    <location>
        <begin position="989"/>
        <end position="1069"/>
    </location>
</feature>
<dbReference type="Proteomes" id="UP000285906">
    <property type="component" value="Unassembled WGS sequence"/>
</dbReference>
<dbReference type="Pfam" id="PF19081">
    <property type="entry name" value="Ig_7"/>
    <property type="match status" value="5"/>
</dbReference>
<sequence length="1980" mass="205740">MVKIYSALFRFAAFRMVLLMVFGRDTAKAVTKAYNNHNKIYVLLFLTLGIWSSAQTQSLEFAAGDSNPTATNGPAQNTSIRFRYNIDNPNGNTFQTYTPAVTASFQLINQQYTLSTISTNQAANFGHTTTGATPILQALNSYGAPSSNWFTSSNAATGTGIDPANNYGVIFATNTSPLRAAALATNGTYRMTDLVVTFSQAVNNPTLHIGGMGGFYGALGFSQQYDLISSNTPVTLTRLSGSNVFAVSGTNINNTATVFNSSGTDNSGSGSVRINGTGITTLTFRVYLKGDGGDPATTAWAASNTSAVEADVVTLSFSLGNTSTSCITSQPGSTPRNLCQNVTPAPLSVTATGATSYQWYYSDAADGGTITTVAGATSASYTPPTTATFATRYYFVTVETSCGTASTYPRTPVTVNANPTFTSNPAASTQTVCLNGTPTNLTVAAAAGNTYQWYSNTTNSNTGGTLIAGATSGTFTPPTNVAGTTYYYAVITNTTTGCTATSNVRGVTVLPELAITTQPNSTPQNLCVNSTGPTLTVTATGATTYQWFYSNAATGGTITTVTGATSASYTIPTTTAFATRYYYVTVGNGTCTVTSNPRTPVTVNANPTFTTNLTAGTQTVCLNGTVTALTVAAPAGNTYQWYSNTTNSNTGGTPISGATSASYTPPSTTTGTTYYYAVITNTTTGCTATSNVRGVIVLPELAITTQPNSTPQNLCVNSIGPTLTVTAAGATTYQWFYSNAATGGTLTTVTGATSASYTIPTTTAFATRYYYVTVGNGTCTVTSSPRTPVTVNANPTFTTNLTAGTQTVCLNGTVTTLTVAAAAGNTYQWYRNTTNSNVGGTPISGATSASYTPSSTTAGTTYYYAVITNTTTGCTAASNVRGVNVLPELAITTQPNSTPQNLCLNSSGATLTVTATGATTYQWFYSNAATGGTITTVTGATSASYTIPTTTAFATRYYYVTVGNGTCTVTSSPRTPVTVNANPTFTSNPAASSQTVCQNAATTSLSVAGTGVTYQWYSNTTNSNTGGTPIAGATSATFTPPSTKGGTTYYYAVITSTTTGCSTPSNVRSVVVNGISVENLNAQTVCQNTPANTLGVITSPAATAYQWYYNTTNTNVGGTLISGATTSTYIPPSSTLGTLYYFVQITTAGCTARSNTAQVNIVNTGCPDLSISCNTNLYLSQNSNTQLYLIDKSTNPFTYPPIGVASAIQYNGIGIDPVGGGMYGMKNGSRTLIKINNDGTYAELGDITGMPASTTISYNTGEFDDQGNYYVTPTGSGVTIMYKVNVTTRTATTVTLSQGLQISDLAYNVNDGKLYAVNIDGRTVSIDPSTGVVTFIGPATGTVAFGAMFGSPNGIFGADNNGGFYRIDTVTGARFRISDSPSSGTNDGAHCVTAPITFDADLYVTKTDNTQFYTPGSSTVYTVVVGNNGPFGVQNATVTDAIPTGIPNANMTYTAVASSGSVTNITGAGTGAINDIVSLPVGGTVTYTVTITIPLTFTGNLTNTATITAPASTSDTNLSNNTATDTDIKAITACDPVVWYHTDDDKLYAADVNTGVARLICDNFYTVDEGVFDIGYDTNGTMYTVNYNYTEGKSYFYRFNTANCTFTRLTNTGTTELSAGSNSLSFLPDGTGLLGNNFNTLIQRVTITGNNYTLSNWYNIVDPNAAISGGDFILFEGKVYASMLNSSYENYIYELALDGSYNVTGIQNIYADASGVSELMFGMAQVGGDIYGGFTDNTVRKLTFSAGTMSLSANVLNAPTSGQVYGMTSLQEAFGVQTPVIASNPAAVNGTVTVCSTNPISVTLTSSLASNIQWYKDNAVIPGATSQNYIATALGSYTVAYTNTNGCLYTSDPIVIAGGASCACYKPGAITGGTLLDTKVGITSLARAGETDADNWPMVRKGGWIALEAKTKGLVVNRVAFSDADGNPSTPDVPTGIPSTDFVEGMVVYDTTNHCLKMYTSTDNGVSYHWYCISTQTCPD</sequence>
<name>A0A420DF00_9FLAO</name>
<feature type="domain" description="Ig-like" evidence="2">
    <location>
        <begin position="804"/>
        <end position="885"/>
    </location>
</feature>
<evidence type="ECO:0000313" key="4">
    <source>
        <dbReference type="EMBL" id="RKE90139.1"/>
    </source>
</evidence>
<dbReference type="InterPro" id="IPR054215">
    <property type="entry name" value="DUF6923"/>
</dbReference>
<dbReference type="Pfam" id="PF01345">
    <property type="entry name" value="DUF11"/>
    <property type="match status" value="1"/>
</dbReference>
<evidence type="ECO:0000259" key="1">
    <source>
        <dbReference type="Pfam" id="PF01345"/>
    </source>
</evidence>
<dbReference type="OrthoDB" id="919278at2"/>
<evidence type="ECO:0000259" key="3">
    <source>
        <dbReference type="Pfam" id="PF21959"/>
    </source>
</evidence>
<dbReference type="Pfam" id="PF21959">
    <property type="entry name" value="DUF6923"/>
    <property type="match status" value="1"/>
</dbReference>
<feature type="domain" description="Ig-like" evidence="2">
    <location>
        <begin position="616"/>
        <end position="698"/>
    </location>
</feature>
<dbReference type="EMBL" id="RAQH01000001">
    <property type="protein sequence ID" value="RKE90139.1"/>
    <property type="molecule type" value="Genomic_DNA"/>
</dbReference>
<dbReference type="InterPro" id="IPR044023">
    <property type="entry name" value="Ig_7"/>
</dbReference>
<evidence type="ECO:0000259" key="2">
    <source>
        <dbReference type="Pfam" id="PF19081"/>
    </source>
</evidence>
<evidence type="ECO:0000313" key="5">
    <source>
        <dbReference type="Proteomes" id="UP000285906"/>
    </source>
</evidence>
<accession>A0A420DF00</accession>
<dbReference type="Gene3D" id="2.60.40.2700">
    <property type="match status" value="6"/>
</dbReference>
<feature type="domain" description="DUF11" evidence="1">
    <location>
        <begin position="1401"/>
        <end position="1525"/>
    </location>
</feature>
<dbReference type="InterPro" id="IPR001434">
    <property type="entry name" value="OmcB-like_DUF11"/>
</dbReference>
<organism evidence="4 5">
    <name type="scientific">Epilithonimonas arachidiradicis</name>
    <dbReference type="NCBI Taxonomy" id="1617282"/>
    <lineage>
        <taxon>Bacteria</taxon>
        <taxon>Pseudomonadati</taxon>
        <taxon>Bacteroidota</taxon>
        <taxon>Flavobacteriia</taxon>
        <taxon>Flavobacteriales</taxon>
        <taxon>Weeksellaceae</taxon>
        <taxon>Chryseobacterium group</taxon>
        <taxon>Epilithonimonas</taxon>
    </lineage>
</organism>
<reference evidence="4 5" key="1">
    <citation type="submission" date="2018-09" db="EMBL/GenBank/DDBJ databases">
        <title>Genomic Encyclopedia of Archaeal and Bacterial Type Strains, Phase II (KMG-II): from individual species to whole genera.</title>
        <authorList>
            <person name="Goeker M."/>
        </authorList>
    </citation>
    <scope>NUCLEOTIDE SEQUENCE [LARGE SCALE GENOMIC DNA]</scope>
    <source>
        <strain evidence="4 5">DSM 27620</strain>
    </source>
</reference>
<feature type="domain" description="Ig-like" evidence="2">
    <location>
        <begin position="425"/>
        <end position="511"/>
    </location>
</feature>
<proteinExistence type="predicted"/>
<comment type="caution">
    <text evidence="4">The sequence shown here is derived from an EMBL/GenBank/DDBJ whole genome shotgun (WGS) entry which is preliminary data.</text>
</comment>
<dbReference type="SUPFAM" id="SSF63825">
    <property type="entry name" value="YWTD domain"/>
    <property type="match status" value="1"/>
</dbReference>
<evidence type="ECO:0008006" key="6">
    <source>
        <dbReference type="Google" id="ProtNLM"/>
    </source>
</evidence>
<feature type="domain" description="DUF6923" evidence="3">
    <location>
        <begin position="1178"/>
        <end position="1393"/>
    </location>
</feature>
<dbReference type="RefSeq" id="WP_147366796.1">
    <property type="nucleotide sequence ID" value="NZ_BMCW01000001.1"/>
</dbReference>
<feature type="domain" description="Ig-like" evidence="2">
    <location>
        <begin position="895"/>
        <end position="983"/>
    </location>
</feature>